<keyword evidence="1" id="KW-0732">Signal</keyword>
<evidence type="ECO:0000313" key="3">
    <source>
        <dbReference type="Proteomes" id="UP001374803"/>
    </source>
</evidence>
<gene>
    <name evidence="2" type="ORF">LVJ94_27970</name>
</gene>
<dbReference type="RefSeq" id="WP_394830351.1">
    <property type="nucleotide sequence ID" value="NZ_CP089929.1"/>
</dbReference>
<sequence>MIRRLPPVAFCALVLLGCRRSGADAPPLTPEARTAVASSSVASGPRLDATRALATSSADTPLSSKWHIVVVSKSAISIDAGPPIVTLPFGETRNGFYIAPLGDVLRAIDHGHELAFAFDPATPYQLVTETLYTAAMTEITSFHLAVRRNGASTEFVSQPSSAANAQDASLGLFVLVGDAGTSIRVRGAYVGPGCELPRPNAVELSRKGVFDVEGLAACAAKLRARYPESDPRVVLGAGPSIPWQSIVRVADALRASADGTPLFPKVEWGVPR</sequence>
<dbReference type="Proteomes" id="UP001374803">
    <property type="component" value="Chromosome"/>
</dbReference>
<dbReference type="EMBL" id="CP089983">
    <property type="protein sequence ID" value="WXB00750.1"/>
    <property type="molecule type" value="Genomic_DNA"/>
</dbReference>
<protein>
    <submittedName>
        <fullName evidence="2">Uncharacterized protein</fullName>
    </submittedName>
</protein>
<feature type="chain" id="PRO_5046449559" evidence="1">
    <location>
        <begin position="24"/>
        <end position="272"/>
    </location>
</feature>
<accession>A0ABZ2KUV5</accession>
<name>A0ABZ2KUV5_9BACT</name>
<feature type="signal peptide" evidence="1">
    <location>
        <begin position="1"/>
        <end position="23"/>
    </location>
</feature>
<evidence type="ECO:0000256" key="1">
    <source>
        <dbReference type="SAM" id="SignalP"/>
    </source>
</evidence>
<reference evidence="2" key="1">
    <citation type="submission" date="2021-12" db="EMBL/GenBank/DDBJ databases">
        <title>Discovery of the Pendulisporaceae a myxobacterial family with distinct sporulation behavior and unique specialized metabolism.</title>
        <authorList>
            <person name="Garcia R."/>
            <person name="Popoff A."/>
            <person name="Bader C.D."/>
            <person name="Loehr J."/>
            <person name="Walesch S."/>
            <person name="Walt C."/>
            <person name="Boldt J."/>
            <person name="Bunk B."/>
            <person name="Haeckl F.J.F.P.J."/>
            <person name="Gunesch A.P."/>
            <person name="Birkelbach J."/>
            <person name="Nuebel U."/>
            <person name="Pietschmann T."/>
            <person name="Bach T."/>
            <person name="Mueller R."/>
        </authorList>
    </citation>
    <scope>NUCLEOTIDE SEQUENCE</scope>
    <source>
        <strain evidence="2">MSr11367</strain>
    </source>
</reference>
<organism evidence="2 3">
    <name type="scientific">Pendulispora rubella</name>
    <dbReference type="NCBI Taxonomy" id="2741070"/>
    <lineage>
        <taxon>Bacteria</taxon>
        <taxon>Pseudomonadati</taxon>
        <taxon>Myxococcota</taxon>
        <taxon>Myxococcia</taxon>
        <taxon>Myxococcales</taxon>
        <taxon>Sorangiineae</taxon>
        <taxon>Pendulisporaceae</taxon>
        <taxon>Pendulispora</taxon>
    </lineage>
</organism>
<keyword evidence="3" id="KW-1185">Reference proteome</keyword>
<proteinExistence type="predicted"/>
<dbReference type="PROSITE" id="PS51257">
    <property type="entry name" value="PROKAR_LIPOPROTEIN"/>
    <property type="match status" value="1"/>
</dbReference>
<evidence type="ECO:0000313" key="2">
    <source>
        <dbReference type="EMBL" id="WXB00750.1"/>
    </source>
</evidence>